<dbReference type="InterPro" id="IPR026704">
    <property type="entry name" value="KATNIP"/>
</dbReference>
<protein>
    <recommendedName>
        <fullName evidence="2">KATNIP domain-containing protein</fullName>
    </recommendedName>
</protein>
<name>A0ABN7BH19_9HEMI</name>
<dbReference type="Pfam" id="PF14652">
    <property type="entry name" value="DUF4457"/>
    <property type="match status" value="3"/>
</dbReference>
<feature type="region of interest" description="Disordered" evidence="1">
    <location>
        <begin position="200"/>
        <end position="227"/>
    </location>
</feature>
<organism evidence="3 4">
    <name type="scientific">Nesidiocoris tenuis</name>
    <dbReference type="NCBI Taxonomy" id="355587"/>
    <lineage>
        <taxon>Eukaryota</taxon>
        <taxon>Metazoa</taxon>
        <taxon>Ecdysozoa</taxon>
        <taxon>Arthropoda</taxon>
        <taxon>Hexapoda</taxon>
        <taxon>Insecta</taxon>
        <taxon>Pterygota</taxon>
        <taxon>Neoptera</taxon>
        <taxon>Paraneoptera</taxon>
        <taxon>Hemiptera</taxon>
        <taxon>Heteroptera</taxon>
        <taxon>Panheteroptera</taxon>
        <taxon>Cimicomorpha</taxon>
        <taxon>Miridae</taxon>
        <taxon>Dicyphina</taxon>
        <taxon>Nesidiocoris</taxon>
    </lineage>
</organism>
<evidence type="ECO:0000313" key="4">
    <source>
        <dbReference type="Proteomes" id="UP001307889"/>
    </source>
</evidence>
<evidence type="ECO:0000313" key="3">
    <source>
        <dbReference type="EMBL" id="BET02233.1"/>
    </source>
</evidence>
<accession>A0ABN7BH19</accession>
<dbReference type="InterPro" id="IPR027859">
    <property type="entry name" value="KATNIP_dom"/>
</dbReference>
<evidence type="ECO:0000259" key="2">
    <source>
        <dbReference type="Pfam" id="PF14652"/>
    </source>
</evidence>
<dbReference type="PANTHER" id="PTHR21534:SF0">
    <property type="entry name" value="KATANIN-INTERACTING PROTEIN"/>
    <property type="match status" value="1"/>
</dbReference>
<dbReference type="EMBL" id="AP028922">
    <property type="protein sequence ID" value="BET02233.1"/>
    <property type="molecule type" value="Genomic_DNA"/>
</dbReference>
<dbReference type="PANTHER" id="PTHR21534">
    <property type="entry name" value="KATANIN-INTERACTING PROTEIN"/>
    <property type="match status" value="1"/>
</dbReference>
<proteinExistence type="predicted"/>
<gene>
    <name evidence="3" type="ORF">NTJ_15050</name>
</gene>
<dbReference type="Proteomes" id="UP001307889">
    <property type="component" value="Chromosome 14"/>
</dbReference>
<feature type="domain" description="KATNIP" evidence="2">
    <location>
        <begin position="232"/>
        <end position="278"/>
    </location>
</feature>
<sequence>MDMESKTANKKLPFWLEEWTRTLNVSKPRPQSWKPTCSNDLLIDVKKRAITTPASFGRSDADLVTTSLLDGVSVNEDGDLRALSRLTDDLSLPTLASTPDSVLSALEEEILNLKVPDPGLQLDNVSAYSFEESYTPSFLSLGDIPESRSRIASGVAHRPLLNNFYTEVNSSNSEEAQETMPEKKLAESWSSLDVFNHKHQGRISKRNSDPQDSPASKPAEPILDFPSLRTPLPKINEDFIIPELPSGKHLVLDILSTWGDRHYVGLNGIEIFSVTGELAQVSQITADPADINVLPEYSKDPRTVSNLLDRVNRTRDDMHLWLTPYTEGNHHYVHITMDSVYTIAMIRIWNYNKSRIHSYRGAKDVVITLDDVKIFQGEIARASGGILGNTDAFGDTILFTMNDEILENVAKHDDSFESVMNEVVEPVKVSQPERPLTADTGIIRPLTCAGPTQKNQIRDMAGAILCLSSLRVKITSTWGLSAVGLSGIQVLGETGDPIEILHVQMDPPADARLALKLLDGINETVDPRHMWRQDFKKRPITIDLTIPTPVHISALQIFNYNESEDVSYAGVKNMSIFVDDKVVCEDVLVRKAPGHCYYKIGQKIPLVKPTSSKFQPIDGIMKSLLKSQGPLSFDEYESPEMPSGFVFQFNLLSTWGDQYYIGLNALELYDATGQLIQIPETSVSAHPSSVNILEGIDEDVRTPDKLVDGTNNTVDGRHMWLAPILPGTVNSVYVTFDSMTTISIIKLWNYGKTPSRGVKEFGILVDDLLVYNGILEAASGDGNIPHRTVIFSRDMELAHRHRNPRNRRSLDMARPNIISADQSKRPFTSLHPGIDYSRSKSVLDF</sequence>
<feature type="domain" description="KATNIP" evidence="2">
    <location>
        <begin position="280"/>
        <end position="420"/>
    </location>
</feature>
<reference evidence="3 4" key="1">
    <citation type="submission" date="2023-09" db="EMBL/GenBank/DDBJ databases">
        <title>Nesidiocoris tenuis whole genome shotgun sequence.</title>
        <authorList>
            <person name="Shibata T."/>
            <person name="Shimoda M."/>
            <person name="Kobayashi T."/>
            <person name="Uehara T."/>
        </authorList>
    </citation>
    <scope>NUCLEOTIDE SEQUENCE [LARGE SCALE GENOMIC DNA]</scope>
    <source>
        <strain evidence="3 4">Japan</strain>
    </source>
</reference>
<evidence type="ECO:0000256" key="1">
    <source>
        <dbReference type="SAM" id="MobiDB-lite"/>
    </source>
</evidence>
<keyword evidence="4" id="KW-1185">Reference proteome</keyword>
<feature type="domain" description="KATNIP" evidence="2">
    <location>
        <begin position="473"/>
        <end position="777"/>
    </location>
</feature>